<feature type="coiled-coil region" evidence="1">
    <location>
        <begin position="193"/>
        <end position="224"/>
    </location>
</feature>
<keyword evidence="4" id="KW-1185">Reference proteome</keyword>
<dbReference type="RefSeq" id="XP_028876486.1">
    <property type="nucleotide sequence ID" value="XM_029019012.1"/>
</dbReference>
<protein>
    <submittedName>
        <fullName evidence="3">Uncharacterized protein</fullName>
    </submittedName>
</protein>
<feature type="coiled-coil region" evidence="1">
    <location>
        <begin position="32"/>
        <end position="59"/>
    </location>
</feature>
<name>A0A1J4MN60_9CRYT</name>
<dbReference type="OrthoDB" id="344028at2759"/>
<evidence type="ECO:0000313" key="3">
    <source>
        <dbReference type="EMBL" id="OII75479.1"/>
    </source>
</evidence>
<dbReference type="InterPro" id="IPR019310">
    <property type="entry name" value="Efg1"/>
</dbReference>
<sequence>MGESDKEIKNKKTRSAGKRIRDIKRLLDNQKFQISQEKKTELEDEIKALKNTISKNKSSYKKKLNKYLQYKKNKQKTMRFVELVKVKRKINQLQKLLVETLKNKVKEYGNQQIEEDENNSGTESEIETNEVVNINNPRYLLDLTLSENDTFKDKVFKIKSEIAIYKRYEDYIRLLPFFKGRKYIPLFSNTELDAETLERRNQYINDIQELKEELRRKKVKTSESSNLSIKDSFLVQEGDLEYVNNLDKHSNTLNRDIKKIEYSIGGNKKSNKSDFKARKSNNFKKNMSEKQENAKSNFNNYLKSESETKTKVKPSNSHVIFSDSD</sequence>
<dbReference type="GO" id="GO:0006364">
    <property type="term" value="P:rRNA processing"/>
    <property type="evidence" value="ECO:0007669"/>
    <property type="project" value="InterPro"/>
</dbReference>
<evidence type="ECO:0000256" key="2">
    <source>
        <dbReference type="SAM" id="MobiDB-lite"/>
    </source>
</evidence>
<dbReference type="Pfam" id="PF10153">
    <property type="entry name" value="Efg1"/>
    <property type="match status" value="1"/>
</dbReference>
<proteinExistence type="predicted"/>
<dbReference type="VEuPathDB" id="CryptoDB:cubi_02000"/>
<dbReference type="AlphaFoldDB" id="A0A1J4MN60"/>
<organism evidence="3 4">
    <name type="scientific">Cryptosporidium ubiquitum</name>
    <dbReference type="NCBI Taxonomy" id="857276"/>
    <lineage>
        <taxon>Eukaryota</taxon>
        <taxon>Sar</taxon>
        <taxon>Alveolata</taxon>
        <taxon>Apicomplexa</taxon>
        <taxon>Conoidasida</taxon>
        <taxon>Coccidia</taxon>
        <taxon>Eucoccidiorida</taxon>
        <taxon>Eimeriorina</taxon>
        <taxon>Cryptosporidiidae</taxon>
        <taxon>Cryptosporidium</taxon>
    </lineage>
</organism>
<dbReference type="Proteomes" id="UP000186176">
    <property type="component" value="Unassembled WGS sequence"/>
</dbReference>
<reference evidence="3 4" key="1">
    <citation type="submission" date="2016-10" db="EMBL/GenBank/DDBJ databases">
        <title>Reductive evolution of mitochondrial metabolism and differential evolution of invasion-related proteins in Cryptosporidium.</title>
        <authorList>
            <person name="Liu S."/>
            <person name="Roellig D.M."/>
            <person name="Guo Y."/>
            <person name="Li N."/>
            <person name="Frace M.A."/>
            <person name="Tang K."/>
            <person name="Zhang L."/>
            <person name="Feng Y."/>
            <person name="Xiao L."/>
        </authorList>
    </citation>
    <scope>NUCLEOTIDE SEQUENCE [LARGE SCALE GENOMIC DNA]</scope>
    <source>
        <strain evidence="3">39726</strain>
    </source>
</reference>
<evidence type="ECO:0000313" key="4">
    <source>
        <dbReference type="Proteomes" id="UP000186176"/>
    </source>
</evidence>
<accession>A0A1J4MN60</accession>
<gene>
    <name evidence="3" type="ORF">cubi_02000</name>
</gene>
<evidence type="ECO:0000256" key="1">
    <source>
        <dbReference type="SAM" id="Coils"/>
    </source>
</evidence>
<dbReference type="EMBL" id="LRBP01000001">
    <property type="protein sequence ID" value="OII75479.1"/>
    <property type="molecule type" value="Genomic_DNA"/>
</dbReference>
<comment type="caution">
    <text evidence="3">The sequence shown here is derived from an EMBL/GenBank/DDBJ whole genome shotgun (WGS) entry which is preliminary data.</text>
</comment>
<dbReference type="GeneID" id="39978791"/>
<keyword evidence="1" id="KW-0175">Coiled coil</keyword>
<feature type="region of interest" description="Disordered" evidence="2">
    <location>
        <begin position="305"/>
        <end position="325"/>
    </location>
</feature>